<organism evidence="4 5">
    <name type="scientific">Vitis vinifera</name>
    <name type="common">Grape</name>
    <dbReference type="NCBI Taxonomy" id="29760"/>
    <lineage>
        <taxon>Eukaryota</taxon>
        <taxon>Viridiplantae</taxon>
        <taxon>Streptophyta</taxon>
        <taxon>Embryophyta</taxon>
        <taxon>Tracheophyta</taxon>
        <taxon>Spermatophyta</taxon>
        <taxon>Magnoliopsida</taxon>
        <taxon>eudicotyledons</taxon>
        <taxon>Gunneridae</taxon>
        <taxon>Pentapetalae</taxon>
        <taxon>rosids</taxon>
        <taxon>Vitales</taxon>
        <taxon>Vitaceae</taxon>
        <taxon>Viteae</taxon>
        <taxon>Vitis</taxon>
    </lineage>
</organism>
<dbReference type="InterPro" id="IPR050346">
    <property type="entry name" value="FMO-like"/>
</dbReference>
<name>A0A438K2V7_VITVI</name>
<keyword evidence="3" id="KW-0560">Oxidoreductase</keyword>
<dbReference type="Gene3D" id="3.50.50.60">
    <property type="entry name" value="FAD/NAD(P)-binding domain"/>
    <property type="match status" value="2"/>
</dbReference>
<keyword evidence="1" id="KW-0285">Flavoprotein</keyword>
<reference evidence="4 5" key="1">
    <citation type="journal article" date="2018" name="PLoS Genet.">
        <title>Population sequencing reveals clonal diversity and ancestral inbreeding in the grapevine cultivar Chardonnay.</title>
        <authorList>
            <person name="Roach M.J."/>
            <person name="Johnson D.L."/>
            <person name="Bohlmann J."/>
            <person name="van Vuuren H.J."/>
            <person name="Jones S.J."/>
            <person name="Pretorius I.S."/>
            <person name="Schmidt S.A."/>
            <person name="Borneman A.R."/>
        </authorList>
    </citation>
    <scope>NUCLEOTIDE SEQUENCE [LARGE SCALE GENOMIC DNA]</scope>
    <source>
        <strain evidence="5">cv. Chardonnay</strain>
        <tissue evidence="4">Leaf</tissue>
    </source>
</reference>
<sequence length="325" mass="35474">MSLTISEFKVRNIAVIGAGACGLSTTKELHREGHKVVVQDDFQSGNYKDISSQREIIKKKTTSKRSAFQDLSFIRSLCKVVGALDPLGSDPSRTIVHSSIYASLRTNLPRELMRDPLYCQVDARFQTRMSFGSIDPAKDVRTGCPDTPSDGFVSHGLKDQAIALFLDFLACHDVPEVMAESSSPCRRLSEIMGGDLPSLLSFCSASGGTWAVTGCLGCGVSRVLLGGTDRVDLDRGVRHVSWGGGPYNREVFFYINDYANAFGLTELVRFETEVVYARLINGKWRVRSRMASGVTVDQIFDAMVVCNGHGIEPRTTEISGLANSG</sequence>
<evidence type="ECO:0000256" key="2">
    <source>
        <dbReference type="ARBA" id="ARBA00022827"/>
    </source>
</evidence>
<dbReference type="AlphaFoldDB" id="A0A438K2V7"/>
<dbReference type="EMBL" id="QGNW01000018">
    <property type="protein sequence ID" value="RVX15545.1"/>
    <property type="molecule type" value="Genomic_DNA"/>
</dbReference>
<keyword evidence="2" id="KW-0274">FAD</keyword>
<evidence type="ECO:0000313" key="4">
    <source>
        <dbReference type="EMBL" id="RVX15545.1"/>
    </source>
</evidence>
<gene>
    <name evidence="4" type="primary">FMOGS-OX5_0</name>
    <name evidence="4" type="ORF">CK203_009061</name>
</gene>
<comment type="caution">
    <text evidence="4">The sequence shown here is derived from an EMBL/GenBank/DDBJ whole genome shotgun (WGS) entry which is preliminary data.</text>
</comment>
<accession>A0A438K2V7</accession>
<dbReference type="SUPFAM" id="SSF51905">
    <property type="entry name" value="FAD/NAD(P)-binding domain"/>
    <property type="match status" value="1"/>
</dbReference>
<protein>
    <submittedName>
        <fullName evidence="4">Flavin-containing monooxygenase FMO GS-OX5</fullName>
    </submittedName>
</protein>
<proteinExistence type="predicted"/>
<evidence type="ECO:0000256" key="1">
    <source>
        <dbReference type="ARBA" id="ARBA00022630"/>
    </source>
</evidence>
<evidence type="ECO:0000313" key="5">
    <source>
        <dbReference type="Proteomes" id="UP000288805"/>
    </source>
</evidence>
<dbReference type="InterPro" id="IPR036188">
    <property type="entry name" value="FAD/NAD-bd_sf"/>
</dbReference>
<keyword evidence="4" id="KW-0503">Monooxygenase</keyword>
<dbReference type="Proteomes" id="UP000288805">
    <property type="component" value="Unassembled WGS sequence"/>
</dbReference>
<dbReference type="GO" id="GO:0004497">
    <property type="term" value="F:monooxygenase activity"/>
    <property type="evidence" value="ECO:0007669"/>
    <property type="project" value="UniProtKB-KW"/>
</dbReference>
<evidence type="ECO:0000256" key="3">
    <source>
        <dbReference type="ARBA" id="ARBA00023002"/>
    </source>
</evidence>
<dbReference type="PANTHER" id="PTHR23023">
    <property type="entry name" value="DIMETHYLANILINE MONOOXYGENASE"/>
    <property type="match status" value="1"/>
</dbReference>